<dbReference type="EMBL" id="FORO01000018">
    <property type="protein sequence ID" value="SFJ22790.1"/>
    <property type="molecule type" value="Genomic_DNA"/>
</dbReference>
<evidence type="ECO:0000313" key="1">
    <source>
        <dbReference type="EMBL" id="SFJ22790.1"/>
    </source>
</evidence>
<sequence>MSGLYDWLNDIERSNEALRVYNLWLRIFDSELEIGRRFKMVLSIAVE</sequence>
<gene>
    <name evidence="1" type="ORF">SAMN05443661_11848</name>
</gene>
<reference evidence="1 2" key="1">
    <citation type="submission" date="2016-10" db="EMBL/GenBank/DDBJ databases">
        <authorList>
            <person name="de Groot N.N."/>
        </authorList>
    </citation>
    <scope>NUCLEOTIDE SEQUENCE [LARGE SCALE GENOMIC DNA]</scope>
    <source>
        <strain evidence="1 2">SP2</strain>
    </source>
</reference>
<dbReference type="AlphaFoldDB" id="A0A1I3PN82"/>
<evidence type="ECO:0000313" key="2">
    <source>
        <dbReference type="Proteomes" id="UP000182829"/>
    </source>
</evidence>
<dbReference type="Proteomes" id="UP000182829">
    <property type="component" value="Unassembled WGS sequence"/>
</dbReference>
<protein>
    <submittedName>
        <fullName evidence="1">Uncharacterized protein</fullName>
    </submittedName>
</protein>
<proteinExistence type="predicted"/>
<organism evidence="1 2">
    <name type="scientific">Natronobacterium gregoryi</name>
    <dbReference type="NCBI Taxonomy" id="44930"/>
    <lineage>
        <taxon>Archaea</taxon>
        <taxon>Methanobacteriati</taxon>
        <taxon>Methanobacteriota</taxon>
        <taxon>Stenosarchaea group</taxon>
        <taxon>Halobacteria</taxon>
        <taxon>Halobacteriales</taxon>
        <taxon>Natrialbaceae</taxon>
        <taxon>Natronobacterium</taxon>
    </lineage>
</organism>
<accession>A0A1I3PN82</accession>
<name>A0A1I3PN82_9EURY</name>